<evidence type="ECO:0000313" key="11">
    <source>
        <dbReference type="Proteomes" id="UP001160483"/>
    </source>
</evidence>
<dbReference type="Gene3D" id="3.40.50.300">
    <property type="entry name" value="P-loop containing nucleotide triphosphate hydrolases"/>
    <property type="match status" value="2"/>
</dbReference>
<dbReference type="PROSITE" id="PS51192">
    <property type="entry name" value="HELICASE_ATP_BIND_1"/>
    <property type="match status" value="1"/>
</dbReference>
<dbReference type="CDD" id="cd00268">
    <property type="entry name" value="DEADc"/>
    <property type="match status" value="1"/>
</dbReference>
<dbReference type="Proteomes" id="UP001160483">
    <property type="component" value="Unassembled WGS sequence"/>
</dbReference>
<dbReference type="PANTHER" id="PTHR47959">
    <property type="entry name" value="ATP-DEPENDENT RNA HELICASE RHLE-RELATED"/>
    <property type="match status" value="1"/>
</dbReference>
<keyword evidence="3" id="KW-0347">Helicase</keyword>
<dbReference type="GO" id="GO:0003676">
    <property type="term" value="F:nucleic acid binding"/>
    <property type="evidence" value="ECO:0007669"/>
    <property type="project" value="InterPro"/>
</dbReference>
<evidence type="ECO:0000256" key="3">
    <source>
        <dbReference type="ARBA" id="ARBA00022806"/>
    </source>
</evidence>
<dbReference type="GO" id="GO:0016787">
    <property type="term" value="F:hydrolase activity"/>
    <property type="evidence" value="ECO:0007669"/>
    <property type="project" value="UniProtKB-KW"/>
</dbReference>
<dbReference type="Pfam" id="PF00270">
    <property type="entry name" value="DEAD"/>
    <property type="match status" value="1"/>
</dbReference>
<evidence type="ECO:0000259" key="6">
    <source>
        <dbReference type="PROSITE" id="PS51192"/>
    </source>
</evidence>
<dbReference type="InterPro" id="IPR027417">
    <property type="entry name" value="P-loop_NTPase"/>
</dbReference>
<dbReference type="SMART" id="SM00490">
    <property type="entry name" value="HELICc"/>
    <property type="match status" value="1"/>
</dbReference>
<keyword evidence="10" id="KW-1185">Reference proteome</keyword>
<protein>
    <recommendedName>
        <fullName evidence="12">RNA helicase</fullName>
    </recommendedName>
</protein>
<dbReference type="EMBL" id="CAKLCB010000253">
    <property type="protein sequence ID" value="CAH0517794.1"/>
    <property type="molecule type" value="Genomic_DNA"/>
</dbReference>
<evidence type="ECO:0000313" key="8">
    <source>
        <dbReference type="EMBL" id="CAH0477070.1"/>
    </source>
</evidence>
<gene>
    <name evidence="9" type="ORF">PBS001_LOCUS4380</name>
    <name evidence="8" type="ORF">PBS003_LOCUS3823</name>
</gene>
<dbReference type="InterPro" id="IPR044742">
    <property type="entry name" value="DEAD/DEAH_RhlB"/>
</dbReference>
<dbReference type="InterPro" id="IPR001650">
    <property type="entry name" value="Helicase_C-like"/>
</dbReference>
<feature type="compositionally biased region" description="Polar residues" evidence="5">
    <location>
        <begin position="25"/>
        <end position="36"/>
    </location>
</feature>
<dbReference type="CDD" id="cd18787">
    <property type="entry name" value="SF2_C_DEAD"/>
    <property type="match status" value="1"/>
</dbReference>
<keyword evidence="2" id="KW-0378">Hydrolase</keyword>
<dbReference type="InterPro" id="IPR011545">
    <property type="entry name" value="DEAD/DEAH_box_helicase_dom"/>
</dbReference>
<dbReference type="InterPro" id="IPR050079">
    <property type="entry name" value="DEAD_box_RNA_helicase"/>
</dbReference>
<feature type="domain" description="Helicase C-terminal" evidence="7">
    <location>
        <begin position="343"/>
        <end position="494"/>
    </location>
</feature>
<feature type="region of interest" description="Disordered" evidence="5">
    <location>
        <begin position="1"/>
        <end position="36"/>
    </location>
</feature>
<dbReference type="PROSITE" id="PS51194">
    <property type="entry name" value="HELICASE_CTER"/>
    <property type="match status" value="1"/>
</dbReference>
<organism evidence="8 11">
    <name type="scientific">Peronospora belbahrii</name>
    <dbReference type="NCBI Taxonomy" id="622444"/>
    <lineage>
        <taxon>Eukaryota</taxon>
        <taxon>Sar</taxon>
        <taxon>Stramenopiles</taxon>
        <taxon>Oomycota</taxon>
        <taxon>Peronosporomycetes</taxon>
        <taxon>Peronosporales</taxon>
        <taxon>Peronosporaceae</taxon>
        <taxon>Peronospora</taxon>
    </lineage>
</organism>
<feature type="domain" description="Helicase ATP-binding" evidence="6">
    <location>
        <begin position="100"/>
        <end position="293"/>
    </location>
</feature>
<evidence type="ECO:0000259" key="7">
    <source>
        <dbReference type="PROSITE" id="PS51194"/>
    </source>
</evidence>
<dbReference type="SUPFAM" id="SSF52540">
    <property type="entry name" value="P-loop containing nucleoside triphosphate hydrolases"/>
    <property type="match status" value="1"/>
</dbReference>
<evidence type="ECO:0000256" key="1">
    <source>
        <dbReference type="ARBA" id="ARBA00022741"/>
    </source>
</evidence>
<dbReference type="InterPro" id="IPR014001">
    <property type="entry name" value="Helicase_ATP-bd"/>
</dbReference>
<accession>A0AAU9KVF4</accession>
<evidence type="ECO:0000256" key="2">
    <source>
        <dbReference type="ARBA" id="ARBA00022801"/>
    </source>
</evidence>
<proteinExistence type="predicted"/>
<keyword evidence="4" id="KW-0067">ATP-binding</keyword>
<evidence type="ECO:0000313" key="9">
    <source>
        <dbReference type="EMBL" id="CAH0517794.1"/>
    </source>
</evidence>
<dbReference type="GO" id="GO:0005524">
    <property type="term" value="F:ATP binding"/>
    <property type="evidence" value="ECO:0007669"/>
    <property type="project" value="UniProtKB-KW"/>
</dbReference>
<reference evidence="8 10" key="1">
    <citation type="submission" date="2021-11" db="EMBL/GenBank/DDBJ databases">
        <authorList>
            <person name="Islam A."/>
            <person name="Islam S."/>
            <person name="Flora M.S."/>
            <person name="Rahman M."/>
            <person name="Ziaur R.M."/>
            <person name="Epstein J.H."/>
            <person name="Hassan M."/>
            <person name="Klassen M."/>
            <person name="Woodard K."/>
            <person name="Webb A."/>
            <person name="Webby R.J."/>
            <person name="El Zowalaty M.E."/>
        </authorList>
    </citation>
    <scope>NUCLEOTIDE SEQUENCE</scope>
    <source>
        <strain evidence="9">Pbs1</strain>
        <strain evidence="8">Pbs3</strain>
    </source>
</reference>
<dbReference type="AlphaFoldDB" id="A0AAU9KVF4"/>
<evidence type="ECO:0000313" key="10">
    <source>
        <dbReference type="Proteomes" id="UP001158986"/>
    </source>
</evidence>
<dbReference type="SMART" id="SM00487">
    <property type="entry name" value="DEXDc"/>
    <property type="match status" value="1"/>
</dbReference>
<dbReference type="PANTHER" id="PTHR47959:SF1">
    <property type="entry name" value="ATP-DEPENDENT RNA HELICASE DBPA"/>
    <property type="match status" value="1"/>
</dbReference>
<comment type="caution">
    <text evidence="8">The sequence shown here is derived from an EMBL/GenBank/DDBJ whole genome shotgun (WGS) entry which is preliminary data.</text>
</comment>
<keyword evidence="1" id="KW-0547">Nucleotide-binding</keyword>
<evidence type="ECO:0000256" key="4">
    <source>
        <dbReference type="ARBA" id="ARBA00022840"/>
    </source>
</evidence>
<name>A0AAU9KVF4_9STRA</name>
<dbReference type="GO" id="GO:0005829">
    <property type="term" value="C:cytosol"/>
    <property type="evidence" value="ECO:0007669"/>
    <property type="project" value="TreeGrafter"/>
</dbReference>
<dbReference type="EMBL" id="CAKKTJ010000168">
    <property type="protein sequence ID" value="CAH0477070.1"/>
    <property type="molecule type" value="Genomic_DNA"/>
</dbReference>
<dbReference type="Pfam" id="PF00271">
    <property type="entry name" value="Helicase_C"/>
    <property type="match status" value="1"/>
</dbReference>
<dbReference type="GO" id="GO:0003724">
    <property type="term" value="F:RNA helicase activity"/>
    <property type="evidence" value="ECO:0007669"/>
    <property type="project" value="TreeGrafter"/>
</dbReference>
<dbReference type="Proteomes" id="UP001158986">
    <property type="component" value="Unassembled WGS sequence"/>
</dbReference>
<evidence type="ECO:0000256" key="5">
    <source>
        <dbReference type="SAM" id="MobiDB-lite"/>
    </source>
</evidence>
<evidence type="ECO:0008006" key="12">
    <source>
        <dbReference type="Google" id="ProtNLM"/>
    </source>
</evidence>
<sequence length="507" mass="55796">MNISNRSRAYVSQRKRRREEPLPRHTTSQDNESAAQSICKVSAMQETSWARQERGIVVEGDGSIPPPILSFSELVLFPDAISVLNLRGIMNPSAVQAQALPCIFQGRDVVALAPTGSGKTLCYILPILELLQRLHDQFRFKQHIASPLIPTSPCALVVLPTRELVDQVVQDLSEFFPGWTTPPVIGIFGGLSVDAQLSRLRQHTHDATVVVATPGRLLHLILRHQATLSLGQISLLVVDEVDRVLEAPDMETQLREILQLANPSGRQTLLLSATMPVFLPRMARSAVLRPVTIRVDEACMPSQNASVLRSLPKDISATMLALSSSSNVVHDVQFMRPAEKPFRLLRVLRTTKQPPVLVFCNSHVSVECVARLLRNEQFHAAPLHGGQSQGYRSQALRAFRAGYVDVLVATDLASRGLDLPDVESVVLFDIPHTIEDYMHRCGRTGRHPGGDTGGSNVLGKAISFLTRECTIAMELKQFLRAARQSVPRELDIPKNFGAVDTQASVST</sequence>